<dbReference type="EMBL" id="BKAU01000001">
    <property type="protein sequence ID" value="GEP95533.1"/>
    <property type="molecule type" value="Genomic_DNA"/>
</dbReference>
<keyword evidence="2" id="KW-1185">Reference proteome</keyword>
<protein>
    <submittedName>
        <fullName evidence="1">Uncharacterized protein</fullName>
    </submittedName>
</protein>
<accession>A0A512RIK5</accession>
<gene>
    <name evidence="1" type="ORF">CCY01nite_17930</name>
</gene>
<reference evidence="1 2" key="1">
    <citation type="submission" date="2019-07" db="EMBL/GenBank/DDBJ databases">
        <title>Whole genome shotgun sequence of Chitinophaga cymbidii NBRC 109752.</title>
        <authorList>
            <person name="Hosoyama A."/>
            <person name="Uohara A."/>
            <person name="Ohji S."/>
            <person name="Ichikawa N."/>
        </authorList>
    </citation>
    <scope>NUCLEOTIDE SEQUENCE [LARGE SCALE GENOMIC DNA]</scope>
    <source>
        <strain evidence="1 2">NBRC 109752</strain>
    </source>
</reference>
<comment type="caution">
    <text evidence="1">The sequence shown here is derived from an EMBL/GenBank/DDBJ whole genome shotgun (WGS) entry which is preliminary data.</text>
</comment>
<dbReference type="Proteomes" id="UP000321436">
    <property type="component" value="Unassembled WGS sequence"/>
</dbReference>
<proteinExistence type="predicted"/>
<evidence type="ECO:0000313" key="1">
    <source>
        <dbReference type="EMBL" id="GEP95533.1"/>
    </source>
</evidence>
<organism evidence="1 2">
    <name type="scientific">Chitinophaga cymbidii</name>
    <dbReference type="NCBI Taxonomy" id="1096750"/>
    <lineage>
        <taxon>Bacteria</taxon>
        <taxon>Pseudomonadati</taxon>
        <taxon>Bacteroidota</taxon>
        <taxon>Chitinophagia</taxon>
        <taxon>Chitinophagales</taxon>
        <taxon>Chitinophagaceae</taxon>
        <taxon>Chitinophaga</taxon>
    </lineage>
</organism>
<sequence>MEKKAKHNPVQKSTDKVKSRLFDIVSTNTEAEIRIGIAIADEEVKEESRRRRLEAPPSFEERIFLHSER</sequence>
<name>A0A512RIK5_9BACT</name>
<evidence type="ECO:0000313" key="2">
    <source>
        <dbReference type="Proteomes" id="UP000321436"/>
    </source>
</evidence>
<dbReference type="AlphaFoldDB" id="A0A512RIK5"/>